<sequence>WKTMSDTINDLETETIDGMKIPKRPKIKQGAFQIYTGEGKGKSTASLGLMLRALGSGMHVYYIRMLKPRWKTGELKLCPEGFHPNLTFRNIPHYWALCVSKTIPEDVEVMKEKMKPEMDDFHEKVRSGKYDLIIADEINYCIHRELISLEKALAIVDDRPKNVELVFTGRHAKPDLIERADLVTEMRKVKHHFDQGIRARIGIEF</sequence>
<dbReference type="GO" id="GO:0005524">
    <property type="term" value="F:ATP binding"/>
    <property type="evidence" value="ECO:0007669"/>
    <property type="project" value="InterPro"/>
</dbReference>
<dbReference type="PANTHER" id="PTHR46638">
    <property type="entry name" value="CORRINOID ADENOSYLTRANSFERASE"/>
    <property type="match status" value="1"/>
</dbReference>
<name>A0A382PZN1_9ZZZZ</name>
<dbReference type="AlphaFoldDB" id="A0A382PZN1"/>
<dbReference type="Pfam" id="PF02572">
    <property type="entry name" value="CobA_CobO_BtuR"/>
    <property type="match status" value="1"/>
</dbReference>
<dbReference type="SUPFAM" id="SSF52540">
    <property type="entry name" value="P-loop containing nucleoside triphosphate hydrolases"/>
    <property type="match status" value="1"/>
</dbReference>
<evidence type="ECO:0008006" key="2">
    <source>
        <dbReference type="Google" id="ProtNLM"/>
    </source>
</evidence>
<reference evidence="1" key="1">
    <citation type="submission" date="2018-05" db="EMBL/GenBank/DDBJ databases">
        <authorList>
            <person name="Lanie J.A."/>
            <person name="Ng W.-L."/>
            <person name="Kazmierczak K.M."/>
            <person name="Andrzejewski T.M."/>
            <person name="Davidsen T.M."/>
            <person name="Wayne K.J."/>
            <person name="Tettelin H."/>
            <person name="Glass J.I."/>
            <person name="Rusch D."/>
            <person name="Podicherti R."/>
            <person name="Tsui H.-C.T."/>
            <person name="Winkler M.E."/>
        </authorList>
    </citation>
    <scope>NUCLEOTIDE SEQUENCE</scope>
</reference>
<feature type="non-terminal residue" evidence="1">
    <location>
        <position position="1"/>
    </location>
</feature>
<evidence type="ECO:0000313" key="1">
    <source>
        <dbReference type="EMBL" id="SVC78145.1"/>
    </source>
</evidence>
<dbReference type="PANTHER" id="PTHR46638:SF1">
    <property type="entry name" value="CORRINOID ADENOSYLTRANSFERASE"/>
    <property type="match status" value="1"/>
</dbReference>
<dbReference type="InterPro" id="IPR027417">
    <property type="entry name" value="P-loop_NTPase"/>
</dbReference>
<protein>
    <recommendedName>
        <fullName evidence="2">Cob(I)alamin adenosyltransferase N-terminal domain-containing protein</fullName>
    </recommendedName>
</protein>
<dbReference type="GO" id="GO:0008817">
    <property type="term" value="F:corrinoid adenosyltransferase activity"/>
    <property type="evidence" value="ECO:0007669"/>
    <property type="project" value="InterPro"/>
</dbReference>
<dbReference type="Gene3D" id="3.40.50.300">
    <property type="entry name" value="P-loop containing nucleotide triphosphate hydrolases"/>
    <property type="match status" value="1"/>
</dbReference>
<dbReference type="InterPro" id="IPR003724">
    <property type="entry name" value="CblAdoTrfase_CobA"/>
</dbReference>
<dbReference type="GO" id="GO:0009236">
    <property type="term" value="P:cobalamin biosynthetic process"/>
    <property type="evidence" value="ECO:0007669"/>
    <property type="project" value="InterPro"/>
</dbReference>
<accession>A0A382PZN1</accession>
<gene>
    <name evidence="1" type="ORF">METZ01_LOCUS330999</name>
</gene>
<dbReference type="EMBL" id="UINC01110560">
    <property type="protein sequence ID" value="SVC78145.1"/>
    <property type="molecule type" value="Genomic_DNA"/>
</dbReference>
<organism evidence="1">
    <name type="scientific">marine metagenome</name>
    <dbReference type="NCBI Taxonomy" id="408172"/>
    <lineage>
        <taxon>unclassified sequences</taxon>
        <taxon>metagenomes</taxon>
        <taxon>ecological metagenomes</taxon>
    </lineage>
</organism>
<proteinExistence type="predicted"/>
<dbReference type="PIRSF" id="PIRSF015617">
    <property type="entry name" value="Adensltrnsf_CobA"/>
    <property type="match status" value="1"/>
</dbReference>